<sequence length="459" mass="49583">MGASAAYTVRTVSRRMVRPTYGASAMPMPSEEDIQLTPWDLYCLSIKYIQKGILLPRPPAGGEANLVDTLASSFSRALGRYYHFAGRLAVEEHGDGTVTIPLRPTGEGAELVHAVAPGVAVADIVGSVVQDFLPLNGVCNADAAIDSSLPVLCAQVTELDDGLFIGMSMNHTVGDGAGFWDFLNAWSAINRGDEEHIMRAPAPVHRRWFVDTSPVPIPVPFSTLQNAVRRLEAPPVRLAHGFFTFSAASVKKLKARANDEMLKAREAATISSLQALVAHLWRAVSRARDLPPGQATSCNLLTGCRGRMRVIPAGYVGNAITLSMTPSCTVGETLDKGLGWTAWQLNRAVGSFDEVKVREWLDRWAREPCFSSPASSSRSRCALLITSSPRFDVYGNDFGWGKPVGLCSGPADKTDGKVSVFEGPEREGSMSLEVSLLPQAMERLVADKEFMEAVAIPRP</sequence>
<dbReference type="Pfam" id="PF02458">
    <property type="entry name" value="Transferase"/>
    <property type="match status" value="1"/>
</dbReference>
<dbReference type="EMBL" id="JAUUTY010000003">
    <property type="protein sequence ID" value="KAK1660222.1"/>
    <property type="molecule type" value="Genomic_DNA"/>
</dbReference>
<accession>A0AAD8SKY3</accession>
<dbReference type="InterPro" id="IPR023213">
    <property type="entry name" value="CAT-like_dom_sf"/>
</dbReference>
<dbReference type="Proteomes" id="UP001231189">
    <property type="component" value="Unassembled WGS sequence"/>
</dbReference>
<proteinExistence type="predicted"/>
<keyword evidence="1" id="KW-0808">Transferase</keyword>
<organism evidence="2 3">
    <name type="scientific">Lolium multiflorum</name>
    <name type="common">Italian ryegrass</name>
    <name type="synonym">Lolium perenne subsp. multiflorum</name>
    <dbReference type="NCBI Taxonomy" id="4521"/>
    <lineage>
        <taxon>Eukaryota</taxon>
        <taxon>Viridiplantae</taxon>
        <taxon>Streptophyta</taxon>
        <taxon>Embryophyta</taxon>
        <taxon>Tracheophyta</taxon>
        <taxon>Spermatophyta</taxon>
        <taxon>Magnoliopsida</taxon>
        <taxon>Liliopsida</taxon>
        <taxon>Poales</taxon>
        <taxon>Poaceae</taxon>
        <taxon>BOP clade</taxon>
        <taxon>Pooideae</taxon>
        <taxon>Poodae</taxon>
        <taxon>Poeae</taxon>
        <taxon>Poeae Chloroplast Group 2 (Poeae type)</taxon>
        <taxon>Loliodinae</taxon>
        <taxon>Loliinae</taxon>
        <taxon>Lolium</taxon>
    </lineage>
</organism>
<comment type="caution">
    <text evidence="2">The sequence shown here is derived from an EMBL/GenBank/DDBJ whole genome shotgun (WGS) entry which is preliminary data.</text>
</comment>
<evidence type="ECO:0000313" key="3">
    <source>
        <dbReference type="Proteomes" id="UP001231189"/>
    </source>
</evidence>
<dbReference type="InterPro" id="IPR051283">
    <property type="entry name" value="Sec_Metabolite_Acyltrans"/>
</dbReference>
<gene>
    <name evidence="2" type="ORF">QYE76_048381</name>
</gene>
<evidence type="ECO:0000256" key="1">
    <source>
        <dbReference type="ARBA" id="ARBA00022679"/>
    </source>
</evidence>
<protein>
    <recommendedName>
        <fullName evidence="4">Acetyltransferase</fullName>
    </recommendedName>
</protein>
<dbReference type="PANTHER" id="PTHR31896">
    <property type="entry name" value="FAMILY REGULATORY PROTEIN, PUTATIVE (AFU_ORTHOLOGUE AFUA_3G14730)-RELATED"/>
    <property type="match status" value="1"/>
</dbReference>
<dbReference type="AlphaFoldDB" id="A0AAD8SKY3"/>
<dbReference type="GO" id="GO:0016747">
    <property type="term" value="F:acyltransferase activity, transferring groups other than amino-acyl groups"/>
    <property type="evidence" value="ECO:0007669"/>
    <property type="project" value="UniProtKB-ARBA"/>
</dbReference>
<evidence type="ECO:0000313" key="2">
    <source>
        <dbReference type="EMBL" id="KAK1660222.1"/>
    </source>
</evidence>
<dbReference type="Gene3D" id="3.30.559.10">
    <property type="entry name" value="Chloramphenicol acetyltransferase-like domain"/>
    <property type="match status" value="2"/>
</dbReference>
<name>A0AAD8SKY3_LOLMU</name>
<dbReference type="PANTHER" id="PTHR31896:SF9">
    <property type="entry name" value="OS08G0111500 PROTEIN"/>
    <property type="match status" value="1"/>
</dbReference>
<evidence type="ECO:0008006" key="4">
    <source>
        <dbReference type="Google" id="ProtNLM"/>
    </source>
</evidence>
<reference evidence="2" key="1">
    <citation type="submission" date="2023-07" db="EMBL/GenBank/DDBJ databases">
        <title>A chromosome-level genome assembly of Lolium multiflorum.</title>
        <authorList>
            <person name="Chen Y."/>
            <person name="Copetti D."/>
            <person name="Kolliker R."/>
            <person name="Studer B."/>
        </authorList>
    </citation>
    <scope>NUCLEOTIDE SEQUENCE</scope>
    <source>
        <strain evidence="2">02402/16</strain>
        <tissue evidence="2">Leaf</tissue>
    </source>
</reference>
<keyword evidence="3" id="KW-1185">Reference proteome</keyword>